<proteinExistence type="predicted"/>
<reference evidence="2 3" key="1">
    <citation type="submission" date="2024-07" db="EMBL/GenBank/DDBJ databases">
        <authorList>
            <person name="Kang M."/>
        </authorList>
    </citation>
    <scope>NUCLEOTIDE SEQUENCE [LARGE SCALE GENOMIC DNA]</scope>
    <source>
        <strain evidence="2 3">DFM31</strain>
    </source>
</reference>
<dbReference type="RefSeq" id="WP_366193573.1">
    <property type="nucleotide sequence ID" value="NZ_JBFBVU010000016.1"/>
</dbReference>
<dbReference type="InterPro" id="IPR001763">
    <property type="entry name" value="Rhodanese-like_dom"/>
</dbReference>
<protein>
    <submittedName>
        <fullName evidence="2">Rhodanese-like domain-containing protein</fullName>
    </submittedName>
</protein>
<accession>A0ABV3L810</accession>
<evidence type="ECO:0000259" key="1">
    <source>
        <dbReference type="PROSITE" id="PS50206"/>
    </source>
</evidence>
<gene>
    <name evidence="2" type="ORF">AB0T83_13010</name>
</gene>
<evidence type="ECO:0000313" key="3">
    <source>
        <dbReference type="Proteomes" id="UP001553161"/>
    </source>
</evidence>
<dbReference type="EMBL" id="JBFBVU010000016">
    <property type="protein sequence ID" value="MEV8467696.1"/>
    <property type="molecule type" value="Genomic_DNA"/>
</dbReference>
<dbReference type="Gene3D" id="3.40.250.10">
    <property type="entry name" value="Rhodanese-like domain"/>
    <property type="match status" value="1"/>
</dbReference>
<dbReference type="Proteomes" id="UP001553161">
    <property type="component" value="Unassembled WGS sequence"/>
</dbReference>
<dbReference type="SMART" id="SM00450">
    <property type="entry name" value="RHOD"/>
    <property type="match status" value="1"/>
</dbReference>
<feature type="domain" description="Rhodanese" evidence="1">
    <location>
        <begin position="53"/>
        <end position="153"/>
    </location>
</feature>
<dbReference type="PROSITE" id="PS50206">
    <property type="entry name" value="RHODANESE_3"/>
    <property type="match status" value="1"/>
</dbReference>
<keyword evidence="3" id="KW-1185">Reference proteome</keyword>
<comment type="caution">
    <text evidence="2">The sequence shown here is derived from an EMBL/GenBank/DDBJ whole genome shotgun (WGS) entry which is preliminary data.</text>
</comment>
<evidence type="ECO:0000313" key="2">
    <source>
        <dbReference type="EMBL" id="MEV8467696.1"/>
    </source>
</evidence>
<organism evidence="2 3">
    <name type="scientific">Meridianimarinicoccus marinus</name>
    <dbReference type="NCBI Taxonomy" id="3231483"/>
    <lineage>
        <taxon>Bacteria</taxon>
        <taxon>Pseudomonadati</taxon>
        <taxon>Pseudomonadota</taxon>
        <taxon>Alphaproteobacteria</taxon>
        <taxon>Rhodobacterales</taxon>
        <taxon>Paracoccaceae</taxon>
        <taxon>Meridianimarinicoccus</taxon>
    </lineage>
</organism>
<dbReference type="CDD" id="cd00158">
    <property type="entry name" value="RHOD"/>
    <property type="match status" value="1"/>
</dbReference>
<dbReference type="SUPFAM" id="SSF52821">
    <property type="entry name" value="Rhodanese/Cell cycle control phosphatase"/>
    <property type="match status" value="1"/>
</dbReference>
<sequence>MRLRPGGPLSRRTLLLGGLSGAALAAGGWYAWILRRPFDGRQITPVEAHDLAAAGQIFLIDIRRPDEWAATGVGAGAVPLDMRRPDFTEALARITAADPARPIALICARGVRSSQLTARLQSAGIGNLVDVPEGMLGSRAGPGWLARGLPVTERLQ</sequence>
<dbReference type="Pfam" id="PF00581">
    <property type="entry name" value="Rhodanese"/>
    <property type="match status" value="1"/>
</dbReference>
<name>A0ABV3L810_9RHOB</name>
<dbReference type="InterPro" id="IPR036873">
    <property type="entry name" value="Rhodanese-like_dom_sf"/>
</dbReference>